<comment type="caution">
    <text evidence="2">The sequence shown here is derived from an EMBL/GenBank/DDBJ whole genome shotgun (WGS) entry which is preliminary data.</text>
</comment>
<protein>
    <submittedName>
        <fullName evidence="2">Uncharacterized protein</fullName>
    </submittedName>
</protein>
<dbReference type="EMBL" id="JAWHQM010000009">
    <property type="protein sequence ID" value="KAK5628568.1"/>
    <property type="molecule type" value="Genomic_DNA"/>
</dbReference>
<gene>
    <name evidence="2" type="ORF">RRF57_004283</name>
</gene>
<evidence type="ECO:0000313" key="2">
    <source>
        <dbReference type="EMBL" id="KAK5628568.1"/>
    </source>
</evidence>
<reference evidence="2 3" key="1">
    <citation type="submission" date="2023-10" db="EMBL/GenBank/DDBJ databases">
        <title>Draft genome sequence of Xylaria bambusicola isolate GMP-LS, the root and basal stem rot pathogen of sugarcane in Indonesia.</title>
        <authorList>
            <person name="Selvaraj P."/>
            <person name="Muralishankar V."/>
            <person name="Muruganantham S."/>
            <person name="Sp S."/>
            <person name="Haryani S."/>
            <person name="Lau K.J.X."/>
            <person name="Naqvi N.I."/>
        </authorList>
    </citation>
    <scope>NUCLEOTIDE SEQUENCE [LARGE SCALE GENOMIC DNA]</scope>
    <source>
        <strain evidence="2">GMP-LS</strain>
    </source>
</reference>
<organism evidence="2 3">
    <name type="scientific">Xylaria bambusicola</name>
    <dbReference type="NCBI Taxonomy" id="326684"/>
    <lineage>
        <taxon>Eukaryota</taxon>
        <taxon>Fungi</taxon>
        <taxon>Dikarya</taxon>
        <taxon>Ascomycota</taxon>
        <taxon>Pezizomycotina</taxon>
        <taxon>Sordariomycetes</taxon>
        <taxon>Xylariomycetidae</taxon>
        <taxon>Xylariales</taxon>
        <taxon>Xylariaceae</taxon>
        <taxon>Xylaria</taxon>
    </lineage>
</organism>
<keyword evidence="3" id="KW-1185">Reference proteome</keyword>
<proteinExistence type="predicted"/>
<feature type="region of interest" description="Disordered" evidence="1">
    <location>
        <begin position="57"/>
        <end position="135"/>
    </location>
</feature>
<name>A0AAN7Z6B8_9PEZI</name>
<feature type="compositionally biased region" description="Polar residues" evidence="1">
    <location>
        <begin position="115"/>
        <end position="126"/>
    </location>
</feature>
<evidence type="ECO:0000313" key="3">
    <source>
        <dbReference type="Proteomes" id="UP001305414"/>
    </source>
</evidence>
<dbReference type="Proteomes" id="UP001305414">
    <property type="component" value="Unassembled WGS sequence"/>
</dbReference>
<sequence length="135" mass="14951">MSSTTLRPIIQLETRREGWGSSLSTQSIIAVGRPQHGTTYLPRLNSHQAVTTWCPANRTRDEGSNRNDIVNWKLDNGDFDPRRRDTGDTTGELQRRGIPSQEIGHDTDIGGTTTQVQLGNPASTSHLDAHSNPHR</sequence>
<evidence type="ECO:0000256" key="1">
    <source>
        <dbReference type="SAM" id="MobiDB-lite"/>
    </source>
</evidence>
<accession>A0AAN7Z6B8</accession>
<dbReference type="AlphaFoldDB" id="A0AAN7Z6B8"/>
<feature type="compositionally biased region" description="Basic and acidic residues" evidence="1">
    <location>
        <begin position="75"/>
        <end position="87"/>
    </location>
</feature>